<dbReference type="STRING" id="284811.Q751F0"/>
<dbReference type="InParanoid" id="Q751F0"/>
<dbReference type="Gene3D" id="1.10.1040.10">
    <property type="entry name" value="N-(1-d-carboxylethyl)-l-norvaline Dehydrogenase, domain 2"/>
    <property type="match status" value="1"/>
</dbReference>
<gene>
    <name evidence="7" type="ORF">AGOS_AGL244C</name>
</gene>
<sequence length="842" mass="93103">MSQLKVLTVGENPNVLLYTWRLQEAKAVELWHVSGHRVGGKFGISTQLYGEASFSVQRHYETLDALKQAVGQGAFDMVILSAPSLQEMSSLAYQLNTLVDATTKIFVESSGFVLLEPFVKMSVEFADLQVLSIVSDYDIRQTGETTFEQFNARERQTIYIGKSGVKGKNTATRYSKDVASLLETFQSFFRKLFSRDAIDICNCSYVEFLSQQWRLAIPQICFDPLLILMEELRPQQLQEHILAKPLISGFVTEIITVSRSMGAKLLYPFDSENDLFNHWVTINNQDLPKMVYHFMQRTASLDIDMLLLQPILLADDHGIKTPYLEFLYSMMCQFQKINNGHSRWFTRVSAASQMQINIQNVTAERDALNTELELLKQYMVEKENTMNEAQRSQEQLFLAQVGELKSEVARLKDDLGLEKRKNTELLMDLQRSKVNKTPAANPPPMAPPPRAQSPVIPPPKSVYEQHDSDGGTPDMADIQEFAMYGITYDDEPEKKDTPPSGANNEAQPDEANNEAHPDGQGSPSMSAFSQRDRDPRSRDLDQQRRGYPPGVPYQGHPGMPPQMMYNGSSKPHMYPPAAMKAARAAAMVNYRPVANNSRANSLVDPYPPPQLGQAASAYPQTFKKTDRKNRQSHMPSLRNASSTGFDDFSVPQGVPHGMPRIHQRGYGNPAHRMTLQTPLNYQQKLNSMHGSHAQQKQIQRQISAASALDDGNTITAMVQHLMPKKKDQPPQQQGPYGSPPNSGNSSTYGGSPAATAPSASVNAPAADDGQNAVPQPHSAPALSANGNTAPMSGNSVSLSNGSSAGPGLSQQSNSLDWKQTPPSSGGSVTERKPKLALFAKKK</sequence>
<dbReference type="EMBL" id="AE016820">
    <property type="protein sequence ID" value="AAS54247.1"/>
    <property type="molecule type" value="Genomic_DNA"/>
</dbReference>
<dbReference type="InterPro" id="IPR051402">
    <property type="entry name" value="KPR-Related"/>
</dbReference>
<feature type="region of interest" description="Disordered" evidence="5">
    <location>
        <begin position="722"/>
        <end position="842"/>
    </location>
</feature>
<dbReference type="GO" id="GO:0005737">
    <property type="term" value="C:cytoplasm"/>
    <property type="evidence" value="ECO:0000318"/>
    <property type="project" value="GO_Central"/>
</dbReference>
<dbReference type="InterPro" id="IPR013752">
    <property type="entry name" value="KPA_reductase"/>
</dbReference>
<evidence type="ECO:0000256" key="5">
    <source>
        <dbReference type="SAM" id="MobiDB-lite"/>
    </source>
</evidence>
<dbReference type="FunCoup" id="Q751F0">
    <property type="interactions" value="102"/>
</dbReference>
<dbReference type="GO" id="GO:0005934">
    <property type="term" value="C:cellular bud tip"/>
    <property type="evidence" value="ECO:0007669"/>
    <property type="project" value="UniProtKB-ARBA"/>
</dbReference>
<dbReference type="PANTHER" id="PTHR21708:SF25">
    <property type="entry name" value="PROTEIN PAM1-RELATED"/>
    <property type="match status" value="1"/>
</dbReference>
<feature type="region of interest" description="Disordered" evidence="5">
    <location>
        <begin position="435"/>
        <end position="475"/>
    </location>
</feature>
<feature type="coiled-coil region" evidence="4">
    <location>
        <begin position="351"/>
        <end position="395"/>
    </location>
</feature>
<feature type="domain" description="Ketopantoate reductase C-terminal" evidence="6">
    <location>
        <begin position="208"/>
        <end position="331"/>
    </location>
</feature>
<protein>
    <submittedName>
        <fullName evidence="7">AGL244Cp</fullName>
    </submittedName>
</protein>
<dbReference type="PANTHER" id="PTHR21708">
    <property type="entry name" value="PROBABLE 2-DEHYDROPANTOATE 2-REDUCTASE"/>
    <property type="match status" value="1"/>
</dbReference>
<feature type="compositionally biased region" description="Low complexity" evidence="5">
    <location>
        <begin position="729"/>
        <end position="766"/>
    </location>
</feature>
<keyword evidence="1" id="KW-0597">Phosphoprotein</keyword>
<evidence type="ECO:0000259" key="6">
    <source>
        <dbReference type="Pfam" id="PF08546"/>
    </source>
</evidence>
<dbReference type="KEGG" id="ago:AGOS_AGL244C"/>
<reference evidence="8" key="2">
    <citation type="journal article" date="2013" name="G3 (Bethesda)">
        <title>Genomes of Ashbya fungi isolated from insects reveal four mating-type loci, numerous translocations, lack of transposons, and distinct gene duplications.</title>
        <authorList>
            <person name="Dietrich F.S."/>
            <person name="Voegeli S."/>
            <person name="Kuo S."/>
            <person name="Philippsen P."/>
        </authorList>
    </citation>
    <scope>GENOME REANNOTATION</scope>
    <source>
        <strain evidence="8">ATCC 10895 / CBS 109.51 / FGSC 9923 / NRRL Y-1056</strain>
    </source>
</reference>
<evidence type="ECO:0000256" key="1">
    <source>
        <dbReference type="ARBA" id="ARBA00022553"/>
    </source>
</evidence>
<dbReference type="InterPro" id="IPR013328">
    <property type="entry name" value="6PGD_dom2"/>
</dbReference>
<evidence type="ECO:0000256" key="2">
    <source>
        <dbReference type="ARBA" id="ARBA00023054"/>
    </source>
</evidence>
<feature type="region of interest" description="Disordered" evidence="5">
    <location>
        <begin position="489"/>
        <end position="567"/>
    </location>
</feature>
<organism evidence="7 8">
    <name type="scientific">Eremothecium gossypii (strain ATCC 10895 / CBS 109.51 / FGSC 9923 / NRRL Y-1056)</name>
    <name type="common">Yeast</name>
    <name type="synonym">Ashbya gossypii</name>
    <dbReference type="NCBI Taxonomy" id="284811"/>
    <lineage>
        <taxon>Eukaryota</taxon>
        <taxon>Fungi</taxon>
        <taxon>Dikarya</taxon>
        <taxon>Ascomycota</taxon>
        <taxon>Saccharomycotina</taxon>
        <taxon>Saccharomycetes</taxon>
        <taxon>Saccharomycetales</taxon>
        <taxon>Saccharomycetaceae</taxon>
        <taxon>Eremothecium</taxon>
    </lineage>
</organism>
<dbReference type="GeneID" id="4622716"/>
<feature type="region of interest" description="Disordered" evidence="5">
    <location>
        <begin position="624"/>
        <end position="653"/>
    </location>
</feature>
<feature type="compositionally biased region" description="Polar residues" evidence="5">
    <location>
        <begin position="632"/>
        <end position="644"/>
    </location>
</feature>
<dbReference type="AlphaFoldDB" id="Q751F0"/>
<dbReference type="OrthoDB" id="5302359at2759"/>
<accession>Q751F0</accession>
<dbReference type="Pfam" id="PF08546">
    <property type="entry name" value="ApbA_C"/>
    <property type="match status" value="1"/>
</dbReference>
<dbReference type="FunFam" id="1.10.1040.10:FF:000033">
    <property type="entry name" value="PAM1p protein"/>
    <property type="match status" value="1"/>
</dbReference>
<dbReference type="InterPro" id="IPR008927">
    <property type="entry name" value="6-PGluconate_DH-like_C_sf"/>
</dbReference>
<feature type="compositionally biased region" description="Basic and acidic residues" evidence="5">
    <location>
        <begin position="530"/>
        <end position="544"/>
    </location>
</feature>
<feature type="compositionally biased region" description="Polar residues" evidence="5">
    <location>
        <begin position="808"/>
        <end position="827"/>
    </location>
</feature>
<dbReference type="SUPFAM" id="SSF48179">
    <property type="entry name" value="6-phosphogluconate dehydrogenase C-terminal domain-like"/>
    <property type="match status" value="1"/>
</dbReference>
<comment type="similarity">
    <text evidence="3">Belongs to the PAM1/SVL3 family.</text>
</comment>
<reference evidence="7 8" key="1">
    <citation type="journal article" date="2004" name="Science">
        <title>The Ashbya gossypii genome as a tool for mapping the ancient Saccharomyces cerevisiae genome.</title>
        <authorList>
            <person name="Dietrich F.S."/>
            <person name="Voegeli S."/>
            <person name="Brachat S."/>
            <person name="Lerch A."/>
            <person name="Gates K."/>
            <person name="Steiner S."/>
            <person name="Mohr C."/>
            <person name="Pohlmann R."/>
            <person name="Luedi P."/>
            <person name="Choi S."/>
            <person name="Wing R.A."/>
            <person name="Flavier A."/>
            <person name="Gaffney T.D."/>
            <person name="Philippsen P."/>
        </authorList>
    </citation>
    <scope>NUCLEOTIDE SEQUENCE [LARGE SCALE GENOMIC DNA]</scope>
    <source>
        <strain evidence="8">ATCC 10895 / CBS 109.51 / FGSC 9923 / NRRL Y-1056</strain>
    </source>
</reference>
<name>Q751F0_EREGS</name>
<feature type="compositionally biased region" description="Pro residues" evidence="5">
    <location>
        <begin position="440"/>
        <end position="460"/>
    </location>
</feature>
<dbReference type="GO" id="GO:0005935">
    <property type="term" value="C:cellular bud neck"/>
    <property type="evidence" value="ECO:0007669"/>
    <property type="project" value="UniProtKB-ARBA"/>
</dbReference>
<dbReference type="HOGENOM" id="CLU_010717_0_0_1"/>
<dbReference type="RefSeq" id="NP_986423.1">
    <property type="nucleotide sequence ID" value="NM_211485.1"/>
</dbReference>
<evidence type="ECO:0000256" key="4">
    <source>
        <dbReference type="SAM" id="Coils"/>
    </source>
</evidence>
<keyword evidence="8" id="KW-1185">Reference proteome</keyword>
<dbReference type="Proteomes" id="UP000000591">
    <property type="component" value="Chromosome VII"/>
</dbReference>
<proteinExistence type="inferred from homology"/>
<feature type="compositionally biased region" description="Low complexity" evidence="5">
    <location>
        <begin position="792"/>
        <end position="803"/>
    </location>
</feature>
<dbReference type="OMA" id="IKKMDCK"/>
<dbReference type="eggNOG" id="ENOG502QT3Z">
    <property type="taxonomic scope" value="Eukaryota"/>
</dbReference>
<evidence type="ECO:0000256" key="3">
    <source>
        <dbReference type="ARBA" id="ARBA00061346"/>
    </source>
</evidence>
<evidence type="ECO:0000313" key="8">
    <source>
        <dbReference type="Proteomes" id="UP000000591"/>
    </source>
</evidence>
<keyword evidence="2 4" id="KW-0175">Coiled coil</keyword>
<evidence type="ECO:0000313" key="7">
    <source>
        <dbReference type="EMBL" id="AAS54247.1"/>
    </source>
</evidence>